<keyword evidence="1" id="KW-1133">Transmembrane helix</keyword>
<dbReference type="Pfam" id="PF20712">
    <property type="entry name" value="CyanoTRADDas_TM"/>
    <property type="match status" value="1"/>
</dbReference>
<feature type="transmembrane region" description="Helical" evidence="1">
    <location>
        <begin position="173"/>
        <end position="191"/>
    </location>
</feature>
<dbReference type="RefSeq" id="WP_190832597.1">
    <property type="nucleotide sequence ID" value="NZ_CAWPPI010000072.1"/>
</dbReference>
<feature type="transmembrane region" description="Helical" evidence="1">
    <location>
        <begin position="49"/>
        <end position="73"/>
    </location>
</feature>
<feature type="domain" description="Cyanobacterial TRADD-N associated 2 transmembrane" evidence="3">
    <location>
        <begin position="134"/>
        <end position="201"/>
    </location>
</feature>
<evidence type="ECO:0000256" key="1">
    <source>
        <dbReference type="SAM" id="Phobius"/>
    </source>
</evidence>
<proteinExistence type="predicted"/>
<evidence type="ECO:0000313" key="5">
    <source>
        <dbReference type="Proteomes" id="UP000629098"/>
    </source>
</evidence>
<dbReference type="EMBL" id="JACXAE010000072">
    <property type="protein sequence ID" value="MBD2774960.1"/>
    <property type="molecule type" value="Genomic_DNA"/>
</dbReference>
<dbReference type="AlphaFoldDB" id="A0A8J7CFI4"/>
<feature type="transmembrane region" description="Helical" evidence="1">
    <location>
        <begin position="143"/>
        <end position="161"/>
    </location>
</feature>
<dbReference type="InterPro" id="IPR048567">
    <property type="entry name" value="CyanoTRADDas_TM"/>
</dbReference>
<evidence type="ECO:0000256" key="2">
    <source>
        <dbReference type="SAM" id="SignalP"/>
    </source>
</evidence>
<accession>A0A8J7CFI4</accession>
<keyword evidence="1" id="KW-0812">Transmembrane</keyword>
<organism evidence="4 5">
    <name type="scientific">Iningainema tapete BLCC-T55</name>
    <dbReference type="NCBI Taxonomy" id="2748662"/>
    <lineage>
        <taxon>Bacteria</taxon>
        <taxon>Bacillati</taxon>
        <taxon>Cyanobacteriota</taxon>
        <taxon>Cyanophyceae</taxon>
        <taxon>Nostocales</taxon>
        <taxon>Scytonemataceae</taxon>
        <taxon>Iningainema tapete</taxon>
    </lineage>
</organism>
<comment type="caution">
    <text evidence="4">The sequence shown here is derived from an EMBL/GenBank/DDBJ whole genome shotgun (WGS) entry which is preliminary data.</text>
</comment>
<protein>
    <recommendedName>
        <fullName evidence="3">Cyanobacterial TRADD-N associated 2 transmembrane domain-containing protein</fullName>
    </recommendedName>
</protein>
<keyword evidence="5" id="KW-1185">Reference proteome</keyword>
<gene>
    <name evidence="4" type="ORF">ICL16_23555</name>
</gene>
<feature type="signal peptide" evidence="2">
    <location>
        <begin position="1"/>
        <end position="20"/>
    </location>
</feature>
<evidence type="ECO:0000259" key="3">
    <source>
        <dbReference type="Pfam" id="PF20712"/>
    </source>
</evidence>
<keyword evidence="1" id="KW-0472">Membrane</keyword>
<name>A0A8J7CFI4_9CYAN</name>
<reference evidence="4" key="1">
    <citation type="submission" date="2020-09" db="EMBL/GenBank/DDBJ databases">
        <title>Iningainema tapete sp. nov. (Scytonemataceae, Cyanobacteria) from greenhouses in central Florida (USA) produces two types of nodularin with biosynthetic potential for microcystin-LR and anabaenopeptins.</title>
        <authorList>
            <person name="Berthold D.E."/>
            <person name="Lefler F.W."/>
            <person name="Huang I.-S."/>
            <person name="Abdulla H."/>
            <person name="Zimba P.V."/>
            <person name="Laughinghouse H.D. IV."/>
        </authorList>
    </citation>
    <scope>NUCLEOTIDE SEQUENCE</scope>
    <source>
        <strain evidence="4">BLCCT55</strain>
    </source>
</reference>
<keyword evidence="2" id="KW-0732">Signal</keyword>
<dbReference type="Proteomes" id="UP000629098">
    <property type="component" value="Unassembled WGS sequence"/>
</dbReference>
<feature type="chain" id="PRO_5035252929" description="Cyanobacterial TRADD-N associated 2 transmembrane domain-containing protein" evidence="2">
    <location>
        <begin position="21"/>
        <end position="270"/>
    </location>
</feature>
<evidence type="ECO:0000313" key="4">
    <source>
        <dbReference type="EMBL" id="MBD2774960.1"/>
    </source>
</evidence>
<sequence>MLIVKKVVVATIAITTAIFAAPAYSQSLPPTSTYTNSDNQISSFNSIEVTRPILIGGVAATALTALGLATALLSGKNKHQLETELKSAKEIAVAAKTSKVQNFLTHSFRERGINSSEESLKAVATDLIEGYHTQALAQATAQFWFSVTAASFGFLLILYTGFSSLRSKEPQMLLVNTLPGLAIEAVAALFFSQAENTRKRATELYDRLRSDDRQIQAIDLIESIENQELRDLVKARWALQIVGLETQPLDLSSYLPKPPLPNDGIQQYPQ</sequence>